<protein>
    <submittedName>
        <fullName evidence="8">DMT family transporter</fullName>
    </submittedName>
</protein>
<proteinExistence type="predicted"/>
<dbReference type="AlphaFoldDB" id="A0A8J6Y505"/>
<feature type="transmembrane region" description="Helical" evidence="6">
    <location>
        <begin position="269"/>
        <end position="288"/>
    </location>
</feature>
<feature type="transmembrane region" description="Helical" evidence="6">
    <location>
        <begin position="149"/>
        <end position="171"/>
    </location>
</feature>
<evidence type="ECO:0000259" key="7">
    <source>
        <dbReference type="Pfam" id="PF00892"/>
    </source>
</evidence>
<organism evidence="8 9">
    <name type="scientific">Candidatus Sulfomarinibacter kjeldsenii</name>
    <dbReference type="NCBI Taxonomy" id="2885994"/>
    <lineage>
        <taxon>Bacteria</taxon>
        <taxon>Pseudomonadati</taxon>
        <taxon>Acidobacteriota</taxon>
        <taxon>Thermoanaerobaculia</taxon>
        <taxon>Thermoanaerobaculales</taxon>
        <taxon>Candidatus Sulfomarinibacteraceae</taxon>
        <taxon>Candidatus Sulfomarinibacter</taxon>
    </lineage>
</organism>
<dbReference type="EMBL" id="JACXWA010000069">
    <property type="protein sequence ID" value="MBD3870555.1"/>
    <property type="molecule type" value="Genomic_DNA"/>
</dbReference>
<evidence type="ECO:0000313" key="8">
    <source>
        <dbReference type="EMBL" id="MBD3870555.1"/>
    </source>
</evidence>
<evidence type="ECO:0000256" key="2">
    <source>
        <dbReference type="ARBA" id="ARBA00022475"/>
    </source>
</evidence>
<evidence type="ECO:0000256" key="6">
    <source>
        <dbReference type="SAM" id="Phobius"/>
    </source>
</evidence>
<dbReference type="InterPro" id="IPR051258">
    <property type="entry name" value="Diverse_Substrate_Transporter"/>
</dbReference>
<dbReference type="SUPFAM" id="SSF103481">
    <property type="entry name" value="Multidrug resistance efflux transporter EmrE"/>
    <property type="match status" value="2"/>
</dbReference>
<keyword evidence="2" id="KW-1003">Cell membrane</keyword>
<dbReference type="PANTHER" id="PTHR42920">
    <property type="entry name" value="OS03G0707200 PROTEIN-RELATED"/>
    <property type="match status" value="1"/>
</dbReference>
<name>A0A8J6Y505_9BACT</name>
<feature type="transmembrane region" description="Helical" evidence="6">
    <location>
        <begin position="214"/>
        <end position="232"/>
    </location>
</feature>
<feature type="transmembrane region" description="Helical" evidence="6">
    <location>
        <begin position="36"/>
        <end position="55"/>
    </location>
</feature>
<dbReference type="Proteomes" id="UP000598633">
    <property type="component" value="Unassembled WGS sequence"/>
</dbReference>
<evidence type="ECO:0000256" key="5">
    <source>
        <dbReference type="ARBA" id="ARBA00023136"/>
    </source>
</evidence>
<gene>
    <name evidence="8" type="ORF">IFJ97_04275</name>
</gene>
<keyword evidence="3 6" id="KW-0812">Transmembrane</keyword>
<keyword evidence="5 6" id="KW-0472">Membrane</keyword>
<accession>A0A8J6Y505</accession>
<evidence type="ECO:0000256" key="3">
    <source>
        <dbReference type="ARBA" id="ARBA00022692"/>
    </source>
</evidence>
<comment type="caution">
    <text evidence="8">The sequence shown here is derived from an EMBL/GenBank/DDBJ whole genome shotgun (WGS) entry which is preliminary data.</text>
</comment>
<sequence>MTAHASPRASDRLMVLAAALLFSTGGAVVKMTSLTGPQVACTRAAIATAALLIFLPNAWRGLSWRSVLVSCAYAATTVSFALANKLTTAANAVFLQSTAPLYILILSPLLLSEPIRRRHLLFMAALATGMSMIVGGGQPPSSTAPQPLLGNLLGIFTGVCWALTVIGLRWLGREQKTETQSHAAAAAVVGGNLIASLATLPAALPLAATTAVDWAAVSFLGIFQIALAYVFLVHGVKRVGALEASLLILLEPVLSPLWAWLVHGEQPSSLAMAGGAMIVVATAAYTAWGERS</sequence>
<dbReference type="GO" id="GO:0005886">
    <property type="term" value="C:plasma membrane"/>
    <property type="evidence" value="ECO:0007669"/>
    <property type="project" value="UniProtKB-SubCell"/>
</dbReference>
<feature type="transmembrane region" description="Helical" evidence="6">
    <location>
        <begin position="244"/>
        <end position="263"/>
    </location>
</feature>
<dbReference type="InterPro" id="IPR000620">
    <property type="entry name" value="EamA_dom"/>
</dbReference>
<feature type="domain" description="EamA" evidence="7">
    <location>
        <begin position="149"/>
        <end position="283"/>
    </location>
</feature>
<comment type="subcellular location">
    <subcellularLocation>
        <location evidence="1">Cell membrane</location>
        <topology evidence="1">Multi-pass membrane protein</topology>
    </subcellularLocation>
</comment>
<keyword evidence="4 6" id="KW-1133">Transmembrane helix</keyword>
<reference evidence="8 9" key="1">
    <citation type="submission" date="2020-08" db="EMBL/GenBank/DDBJ databases">
        <title>Acidobacteriota in marine sediments use diverse sulfur dissimilation pathways.</title>
        <authorList>
            <person name="Wasmund K."/>
        </authorList>
    </citation>
    <scope>NUCLEOTIDE SEQUENCE [LARGE SCALE GENOMIC DNA]</scope>
    <source>
        <strain evidence="8">MAG AM3-A</strain>
    </source>
</reference>
<feature type="transmembrane region" description="Helical" evidence="6">
    <location>
        <begin position="62"/>
        <end position="83"/>
    </location>
</feature>
<feature type="transmembrane region" description="Helical" evidence="6">
    <location>
        <begin position="183"/>
        <end position="208"/>
    </location>
</feature>
<evidence type="ECO:0000256" key="1">
    <source>
        <dbReference type="ARBA" id="ARBA00004651"/>
    </source>
</evidence>
<evidence type="ECO:0000313" key="9">
    <source>
        <dbReference type="Proteomes" id="UP000598633"/>
    </source>
</evidence>
<dbReference type="Pfam" id="PF00892">
    <property type="entry name" value="EamA"/>
    <property type="match status" value="2"/>
</dbReference>
<feature type="transmembrane region" description="Helical" evidence="6">
    <location>
        <begin position="89"/>
        <end position="111"/>
    </location>
</feature>
<feature type="transmembrane region" description="Helical" evidence="6">
    <location>
        <begin position="120"/>
        <end position="137"/>
    </location>
</feature>
<feature type="domain" description="EamA" evidence="7">
    <location>
        <begin position="13"/>
        <end position="134"/>
    </location>
</feature>
<evidence type="ECO:0000256" key="4">
    <source>
        <dbReference type="ARBA" id="ARBA00022989"/>
    </source>
</evidence>
<dbReference type="PANTHER" id="PTHR42920:SF5">
    <property type="entry name" value="EAMA DOMAIN-CONTAINING PROTEIN"/>
    <property type="match status" value="1"/>
</dbReference>
<dbReference type="InterPro" id="IPR037185">
    <property type="entry name" value="EmrE-like"/>
</dbReference>